<proteinExistence type="predicted"/>
<dbReference type="EMBL" id="JAWDGP010002797">
    <property type="protein sequence ID" value="KAK3779912.1"/>
    <property type="molecule type" value="Genomic_DNA"/>
</dbReference>
<accession>A0AAE1DRC2</accession>
<evidence type="ECO:0000313" key="2">
    <source>
        <dbReference type="EMBL" id="KAK3779912.1"/>
    </source>
</evidence>
<evidence type="ECO:0000256" key="1">
    <source>
        <dbReference type="SAM" id="MobiDB-lite"/>
    </source>
</evidence>
<feature type="compositionally biased region" description="Basic and acidic residues" evidence="1">
    <location>
        <begin position="8"/>
        <end position="17"/>
    </location>
</feature>
<dbReference type="AlphaFoldDB" id="A0AAE1DRC2"/>
<sequence>MGSRTVSTKKEEKKDAMLRPTTELSPSLSLCVPTPSFDVFVSVVFGFHFLIQCISSERSRLETAVQIFAAGYRMFGDLDSQAA</sequence>
<feature type="region of interest" description="Disordered" evidence="1">
    <location>
        <begin position="1"/>
        <end position="24"/>
    </location>
</feature>
<evidence type="ECO:0000313" key="3">
    <source>
        <dbReference type="Proteomes" id="UP001283361"/>
    </source>
</evidence>
<gene>
    <name evidence="2" type="ORF">RRG08_054165</name>
</gene>
<name>A0AAE1DRC2_9GAST</name>
<reference evidence="2" key="1">
    <citation type="journal article" date="2023" name="G3 (Bethesda)">
        <title>A reference genome for the long-term kleptoplast-retaining sea slug Elysia crispata morphotype clarki.</title>
        <authorList>
            <person name="Eastman K.E."/>
            <person name="Pendleton A.L."/>
            <person name="Shaikh M.A."/>
            <person name="Suttiyut T."/>
            <person name="Ogas R."/>
            <person name="Tomko P."/>
            <person name="Gavelis G."/>
            <person name="Widhalm J.R."/>
            <person name="Wisecaver J.H."/>
        </authorList>
    </citation>
    <scope>NUCLEOTIDE SEQUENCE</scope>
    <source>
        <strain evidence="2">ECLA1</strain>
    </source>
</reference>
<organism evidence="2 3">
    <name type="scientific">Elysia crispata</name>
    <name type="common">lettuce slug</name>
    <dbReference type="NCBI Taxonomy" id="231223"/>
    <lineage>
        <taxon>Eukaryota</taxon>
        <taxon>Metazoa</taxon>
        <taxon>Spiralia</taxon>
        <taxon>Lophotrochozoa</taxon>
        <taxon>Mollusca</taxon>
        <taxon>Gastropoda</taxon>
        <taxon>Heterobranchia</taxon>
        <taxon>Euthyneura</taxon>
        <taxon>Panpulmonata</taxon>
        <taxon>Sacoglossa</taxon>
        <taxon>Placobranchoidea</taxon>
        <taxon>Plakobranchidae</taxon>
        <taxon>Elysia</taxon>
    </lineage>
</organism>
<dbReference type="Proteomes" id="UP001283361">
    <property type="component" value="Unassembled WGS sequence"/>
</dbReference>
<keyword evidence="3" id="KW-1185">Reference proteome</keyword>
<protein>
    <submittedName>
        <fullName evidence="2">Uncharacterized protein</fullName>
    </submittedName>
</protein>
<comment type="caution">
    <text evidence="2">The sequence shown here is derived from an EMBL/GenBank/DDBJ whole genome shotgun (WGS) entry which is preliminary data.</text>
</comment>